<dbReference type="Proteomes" id="UP001432322">
    <property type="component" value="Unassembled WGS sequence"/>
</dbReference>
<dbReference type="EMBL" id="BTSY01000006">
    <property type="protein sequence ID" value="GMT34267.1"/>
    <property type="molecule type" value="Genomic_DNA"/>
</dbReference>
<dbReference type="AlphaFoldDB" id="A0AAV5WQI5"/>
<feature type="non-terminal residue" evidence="1">
    <location>
        <position position="69"/>
    </location>
</feature>
<evidence type="ECO:0000313" key="2">
    <source>
        <dbReference type="Proteomes" id="UP001432322"/>
    </source>
</evidence>
<proteinExistence type="predicted"/>
<comment type="caution">
    <text evidence="1">The sequence shown here is derived from an EMBL/GenBank/DDBJ whole genome shotgun (WGS) entry which is preliminary data.</text>
</comment>
<gene>
    <name evidence="1" type="ORF">PFISCL1PPCAC_25564</name>
</gene>
<feature type="non-terminal residue" evidence="1">
    <location>
        <position position="1"/>
    </location>
</feature>
<reference evidence="1" key="1">
    <citation type="submission" date="2023-10" db="EMBL/GenBank/DDBJ databases">
        <title>Genome assembly of Pristionchus species.</title>
        <authorList>
            <person name="Yoshida K."/>
            <person name="Sommer R.J."/>
        </authorList>
    </citation>
    <scope>NUCLEOTIDE SEQUENCE</scope>
    <source>
        <strain evidence="1">RS5133</strain>
    </source>
</reference>
<sequence>SGNVVAGRVERASEIGMHNVVVSLSNNGLAADLFTDGVSVAGRDIRVSFPLIEEAGAPPHPASRVLRIS</sequence>
<name>A0AAV5WQI5_9BILA</name>
<keyword evidence="2" id="KW-1185">Reference proteome</keyword>
<evidence type="ECO:0000313" key="1">
    <source>
        <dbReference type="EMBL" id="GMT34267.1"/>
    </source>
</evidence>
<protein>
    <submittedName>
        <fullName evidence="1">Uncharacterized protein</fullName>
    </submittedName>
</protein>
<accession>A0AAV5WQI5</accession>
<organism evidence="1 2">
    <name type="scientific">Pristionchus fissidentatus</name>
    <dbReference type="NCBI Taxonomy" id="1538716"/>
    <lineage>
        <taxon>Eukaryota</taxon>
        <taxon>Metazoa</taxon>
        <taxon>Ecdysozoa</taxon>
        <taxon>Nematoda</taxon>
        <taxon>Chromadorea</taxon>
        <taxon>Rhabditida</taxon>
        <taxon>Rhabditina</taxon>
        <taxon>Diplogasteromorpha</taxon>
        <taxon>Diplogasteroidea</taxon>
        <taxon>Neodiplogasteridae</taxon>
        <taxon>Pristionchus</taxon>
    </lineage>
</organism>